<dbReference type="PANTHER" id="PTHR32487:SF8">
    <property type="entry name" value="NAD-DEPENDENT EPIMERASE_DEHYDRATASE DOMAIN-CONTAINING PROTEIN"/>
    <property type="match status" value="1"/>
</dbReference>
<dbReference type="EMBL" id="JPKY01000003">
    <property type="protein sequence ID" value="KFH48470.1"/>
    <property type="molecule type" value="Genomic_DNA"/>
</dbReference>
<dbReference type="Proteomes" id="UP000029964">
    <property type="component" value="Unassembled WGS sequence"/>
</dbReference>
<protein>
    <submittedName>
        <fullName evidence="2">3-oxo-Delta(4,5)-steroid 5-beta-reductase-like protein</fullName>
    </submittedName>
</protein>
<gene>
    <name evidence="2" type="ORF">ACRE_005930</name>
</gene>
<reference evidence="3" key="1">
    <citation type="journal article" date="2014" name="Genome Announc.">
        <title>Genome sequence and annotation of Acremonium chrysogenum, producer of the beta-lactam antibiotic cephalosporin C.</title>
        <authorList>
            <person name="Terfehr D."/>
            <person name="Dahlmann T.A."/>
            <person name="Specht T."/>
            <person name="Zadra I."/>
            <person name="Kuernsteiner H."/>
            <person name="Kueck U."/>
        </authorList>
    </citation>
    <scope>NUCLEOTIDE SEQUENCE [LARGE SCALE GENOMIC DNA]</scope>
    <source>
        <strain evidence="3">ATCC 11550 / CBS 779.69 / DSM 880 / IAM 14645 / JCM 23072 / IMI 49137</strain>
    </source>
</reference>
<dbReference type="InterPro" id="IPR055222">
    <property type="entry name" value="PRISE-like_Rossmann-fold"/>
</dbReference>
<dbReference type="Gene3D" id="3.40.50.720">
    <property type="entry name" value="NAD(P)-binding Rossmann-like Domain"/>
    <property type="match status" value="1"/>
</dbReference>
<dbReference type="InterPro" id="IPR036291">
    <property type="entry name" value="NAD(P)-bd_dom_sf"/>
</dbReference>
<sequence>MAGDKSALVFGASGVTGWAFVNEILNDYPQKGIWTGVHALTNRPLDPEKTLWPRDDRLVVTSGINLLDDSQQEVEAKLGAISGIEKVTHVIYLAYKANTDNIVEVRENTDMFKCAITAADAVCPALEFVVNQTGAKTYGCHLLRNRPSYLVPPFHEDGPKLGYPGGETLFYYPQIVWLADFSRDKKWSWAETRPDIIIGFVPNQNFYSLGMALGFFFSLYREVNGDGAECPFPGTEASWNAKSQDSSADMISRQTLHIALSPKTKKGDAFNVADEQEPHTWRDKWPVLCAYFGLKGVKRAEDEPVEVRKYIKENKAAWERAEEKYGLQKGQADNERVFPGFEQFLLSLFDTDRQYDMSKLYCEAGFKEERSAGEAWGLVFDRMRRAKLIPAEFK</sequence>
<dbReference type="OrthoDB" id="1731983at2759"/>
<evidence type="ECO:0000313" key="3">
    <source>
        <dbReference type="Proteomes" id="UP000029964"/>
    </source>
</evidence>
<feature type="domain" description="PRISE-like Rossmann-fold" evidence="1">
    <location>
        <begin position="7"/>
        <end position="390"/>
    </location>
</feature>
<keyword evidence="3" id="KW-1185">Reference proteome</keyword>
<evidence type="ECO:0000313" key="2">
    <source>
        <dbReference type="EMBL" id="KFH48470.1"/>
    </source>
</evidence>
<dbReference type="HOGENOM" id="CLU_030125_2_0_1"/>
<dbReference type="STRING" id="857340.A0A086TGI8"/>
<dbReference type="Pfam" id="PF22917">
    <property type="entry name" value="PRISE"/>
    <property type="match status" value="1"/>
</dbReference>
<dbReference type="CDD" id="cd08948">
    <property type="entry name" value="5beta-POR_like_SDR_a"/>
    <property type="match status" value="1"/>
</dbReference>
<dbReference type="AlphaFoldDB" id="A0A086TGI8"/>
<name>A0A086TGI8_HAPC1</name>
<comment type="caution">
    <text evidence="2">The sequence shown here is derived from an EMBL/GenBank/DDBJ whole genome shotgun (WGS) entry which is preliminary data.</text>
</comment>
<accession>A0A086TGI8</accession>
<dbReference type="PANTHER" id="PTHR32487">
    <property type="entry name" value="3-OXO-DELTA(4,5)-STEROID 5-BETA-REDUCTASE"/>
    <property type="match status" value="1"/>
</dbReference>
<organism evidence="2 3">
    <name type="scientific">Hapsidospora chrysogenum (strain ATCC 11550 / CBS 779.69 / DSM 880 / IAM 14645 / JCM 23072 / IMI 49137)</name>
    <name type="common">Acremonium chrysogenum</name>
    <dbReference type="NCBI Taxonomy" id="857340"/>
    <lineage>
        <taxon>Eukaryota</taxon>
        <taxon>Fungi</taxon>
        <taxon>Dikarya</taxon>
        <taxon>Ascomycota</taxon>
        <taxon>Pezizomycotina</taxon>
        <taxon>Sordariomycetes</taxon>
        <taxon>Hypocreomycetidae</taxon>
        <taxon>Hypocreales</taxon>
        <taxon>Bionectriaceae</taxon>
        <taxon>Hapsidospora</taxon>
    </lineage>
</organism>
<dbReference type="SUPFAM" id="SSF51735">
    <property type="entry name" value="NAD(P)-binding Rossmann-fold domains"/>
    <property type="match status" value="1"/>
</dbReference>
<proteinExistence type="predicted"/>
<evidence type="ECO:0000259" key="1">
    <source>
        <dbReference type="Pfam" id="PF22917"/>
    </source>
</evidence>